<dbReference type="InterPro" id="IPR036188">
    <property type="entry name" value="FAD/NAD-bd_sf"/>
</dbReference>
<dbReference type="GO" id="GO:0005737">
    <property type="term" value="C:cytoplasm"/>
    <property type="evidence" value="ECO:0007669"/>
    <property type="project" value="TreeGrafter"/>
</dbReference>
<dbReference type="STRING" id="1477437.SAMN05444682_10240"/>
<dbReference type="SUPFAM" id="SSF51905">
    <property type="entry name" value="FAD/NAD(P)-binding domain"/>
    <property type="match status" value="1"/>
</dbReference>
<accession>A0A1I3EW30</accession>
<sequence>MDLHSGLPYWIVKNKLFDYFNPLRAPYTVDVAIIGSGITGSLVAHELCEAGIPCAVFDKRTIATGSTAASTSQLQYEIDTPLCKMVDTVGMDMAVKAYHASLQSITDIEKVFDITRVRPDFRRVSSIFLASDRGGLRLLEREYQIRKKQDLPVDFLDADALFADHRIDGHGALKNSEAAQMDCYKAATGLLKYHLKKSGLTLFSHTDIVDYGEKPNGYELLTRDGIRISCKYVVIAAGFEAGRFLPRQVMNLISTYALVSQPVEPSLLWPERSLIWETASPYFYMRTTLDNRMMIGGEDVSFRNPERRDRLLRWKIKRLEKKFKEIYPEIPFAVDMAWCGTFSSTADGLPYIGLWPGRKRMFFALGYGGNGITFSMIAAQLIKNKLKGIKDDRDNVFGFKRTGRI</sequence>
<protein>
    <submittedName>
        <fullName evidence="2">Glycine/D-amino acid oxidase</fullName>
    </submittedName>
</protein>
<dbReference type="PANTHER" id="PTHR13847">
    <property type="entry name" value="SARCOSINE DEHYDROGENASE-RELATED"/>
    <property type="match status" value="1"/>
</dbReference>
<dbReference type="Proteomes" id="UP000198670">
    <property type="component" value="Unassembled WGS sequence"/>
</dbReference>
<keyword evidence="3" id="KW-1185">Reference proteome</keyword>
<reference evidence="2 3" key="1">
    <citation type="submission" date="2016-10" db="EMBL/GenBank/DDBJ databases">
        <authorList>
            <person name="de Groot N.N."/>
        </authorList>
    </citation>
    <scope>NUCLEOTIDE SEQUENCE [LARGE SCALE GENOMIC DNA]</scope>
    <source>
        <strain evidence="2 3">RK1</strain>
    </source>
</reference>
<dbReference type="OrthoDB" id="571248at2"/>
<dbReference type="PRINTS" id="PR00420">
    <property type="entry name" value="RNGMNOXGNASE"/>
</dbReference>
<gene>
    <name evidence="2" type="ORF">SAMN05444682_10240</name>
</gene>
<dbReference type="EMBL" id="FOQO01000002">
    <property type="protein sequence ID" value="SFI03164.1"/>
    <property type="molecule type" value="Genomic_DNA"/>
</dbReference>
<evidence type="ECO:0000259" key="1">
    <source>
        <dbReference type="Pfam" id="PF01266"/>
    </source>
</evidence>
<proteinExistence type="predicted"/>
<dbReference type="Pfam" id="PF01266">
    <property type="entry name" value="DAO"/>
    <property type="match status" value="1"/>
</dbReference>
<name>A0A1I3EW30_9SPHI</name>
<organism evidence="2 3">
    <name type="scientific">Parapedobacter indicus</name>
    <dbReference type="NCBI Taxonomy" id="1477437"/>
    <lineage>
        <taxon>Bacteria</taxon>
        <taxon>Pseudomonadati</taxon>
        <taxon>Bacteroidota</taxon>
        <taxon>Sphingobacteriia</taxon>
        <taxon>Sphingobacteriales</taxon>
        <taxon>Sphingobacteriaceae</taxon>
        <taxon>Parapedobacter</taxon>
    </lineage>
</organism>
<dbReference type="Gene3D" id="3.50.50.60">
    <property type="entry name" value="FAD/NAD(P)-binding domain"/>
    <property type="match status" value="1"/>
</dbReference>
<evidence type="ECO:0000313" key="3">
    <source>
        <dbReference type="Proteomes" id="UP000198670"/>
    </source>
</evidence>
<evidence type="ECO:0000313" key="2">
    <source>
        <dbReference type="EMBL" id="SFI03164.1"/>
    </source>
</evidence>
<dbReference type="Gene3D" id="3.30.9.10">
    <property type="entry name" value="D-Amino Acid Oxidase, subunit A, domain 2"/>
    <property type="match status" value="1"/>
</dbReference>
<dbReference type="RefSeq" id="WP_090624552.1">
    <property type="nucleotide sequence ID" value="NZ_FOQO01000002.1"/>
</dbReference>
<dbReference type="AlphaFoldDB" id="A0A1I3EW30"/>
<dbReference type="PANTHER" id="PTHR13847:SF201">
    <property type="entry name" value="PUTATIBE OXIDOREDUCTASE"/>
    <property type="match status" value="1"/>
</dbReference>
<dbReference type="InterPro" id="IPR006076">
    <property type="entry name" value="FAD-dep_OxRdtase"/>
</dbReference>
<feature type="domain" description="FAD dependent oxidoreductase" evidence="1">
    <location>
        <begin position="30"/>
        <end position="382"/>
    </location>
</feature>